<sequence>MGKPSREVVVKELTNIFEELGYTGAGMAQISAATQLGRGSLYNLFPDGKSQMMHEVLAAVEAEFHDAVIAPLEAGHIEGMFEGLLAFFRDGERPSLWGQLTLDEGGTAFHEAIRDHYMNWRGALTKAMLSAGAGRGSAASLSERTISGVEGALLLAVSLDDTGALGRGLRTMSVEISMVIPKNQSKAQPKAKATPKTKTAAPPKTAPKTATPPKTAPKTATPPKTAPKTATPPKTAPKTATPPKTKTAPKTKTEASTKTASKTKTAANSKTPSPAKSKAALKTRTA</sequence>
<evidence type="ECO:0000259" key="4">
    <source>
        <dbReference type="Pfam" id="PF21993"/>
    </source>
</evidence>
<proteinExistence type="predicted"/>
<dbReference type="PANTHER" id="PTHR47506">
    <property type="entry name" value="TRANSCRIPTIONAL REGULATORY PROTEIN"/>
    <property type="match status" value="1"/>
</dbReference>
<dbReference type="Proteomes" id="UP000255284">
    <property type="component" value="Unassembled WGS sequence"/>
</dbReference>
<name>A0A8G2HSY2_9ACTO</name>
<organism evidence="5 6">
    <name type="scientific">Mobiluncus mulieris</name>
    <dbReference type="NCBI Taxonomy" id="2052"/>
    <lineage>
        <taxon>Bacteria</taxon>
        <taxon>Bacillati</taxon>
        <taxon>Actinomycetota</taxon>
        <taxon>Actinomycetes</taxon>
        <taxon>Actinomycetales</taxon>
        <taxon>Actinomycetaceae</taxon>
        <taxon>Mobiluncus</taxon>
    </lineage>
</organism>
<dbReference type="PANTHER" id="PTHR47506:SF1">
    <property type="entry name" value="HTH-TYPE TRANSCRIPTIONAL REGULATOR YJDC"/>
    <property type="match status" value="1"/>
</dbReference>
<feature type="compositionally biased region" description="Low complexity" evidence="3">
    <location>
        <begin position="185"/>
        <end position="273"/>
    </location>
</feature>
<feature type="region of interest" description="Disordered" evidence="3">
    <location>
        <begin position="180"/>
        <end position="286"/>
    </location>
</feature>
<dbReference type="EMBL" id="UGGQ01000006">
    <property type="protein sequence ID" value="STO16752.1"/>
    <property type="molecule type" value="Genomic_DNA"/>
</dbReference>
<dbReference type="Pfam" id="PF21993">
    <property type="entry name" value="TetR_C_13_2"/>
    <property type="match status" value="1"/>
</dbReference>
<gene>
    <name evidence="5" type="ORF">NCTC11819_01326</name>
</gene>
<evidence type="ECO:0000313" key="6">
    <source>
        <dbReference type="Proteomes" id="UP000255284"/>
    </source>
</evidence>
<evidence type="ECO:0000256" key="1">
    <source>
        <dbReference type="ARBA" id="ARBA00023015"/>
    </source>
</evidence>
<keyword evidence="1" id="KW-0805">Transcription regulation</keyword>
<dbReference type="InterPro" id="IPR009057">
    <property type="entry name" value="Homeodomain-like_sf"/>
</dbReference>
<evidence type="ECO:0000313" key="5">
    <source>
        <dbReference type="EMBL" id="STO16752.1"/>
    </source>
</evidence>
<comment type="caution">
    <text evidence="5">The sequence shown here is derived from an EMBL/GenBank/DDBJ whole genome shotgun (WGS) entry which is preliminary data.</text>
</comment>
<dbReference type="SUPFAM" id="SSF46689">
    <property type="entry name" value="Homeodomain-like"/>
    <property type="match status" value="1"/>
</dbReference>
<dbReference type="RefSeq" id="WP_115325844.1">
    <property type="nucleotide sequence ID" value="NZ_JACHMA010000001.1"/>
</dbReference>
<reference evidence="5 6" key="1">
    <citation type="submission" date="2018-06" db="EMBL/GenBank/DDBJ databases">
        <authorList>
            <consortium name="Pathogen Informatics"/>
            <person name="Doyle S."/>
        </authorList>
    </citation>
    <scope>NUCLEOTIDE SEQUENCE [LARGE SCALE GENOMIC DNA]</scope>
    <source>
        <strain evidence="5 6">NCTC11819</strain>
    </source>
</reference>
<dbReference type="InterPro" id="IPR054156">
    <property type="entry name" value="YxaF_TetR_C"/>
</dbReference>
<dbReference type="GeneID" id="61168608"/>
<accession>A0A8G2HSY2</accession>
<evidence type="ECO:0000256" key="3">
    <source>
        <dbReference type="SAM" id="MobiDB-lite"/>
    </source>
</evidence>
<dbReference type="InterPro" id="IPR036271">
    <property type="entry name" value="Tet_transcr_reg_TetR-rel_C_sf"/>
</dbReference>
<feature type="domain" description="Transcriptional regulator LmrA/YxaF-like C-terminal" evidence="4">
    <location>
        <begin position="108"/>
        <end position="165"/>
    </location>
</feature>
<dbReference type="Gene3D" id="1.10.357.10">
    <property type="entry name" value="Tetracycline Repressor, domain 2"/>
    <property type="match status" value="1"/>
</dbReference>
<evidence type="ECO:0000256" key="2">
    <source>
        <dbReference type="ARBA" id="ARBA00023163"/>
    </source>
</evidence>
<protein>
    <submittedName>
        <fullName evidence="5">Ribonucleases G and E</fullName>
    </submittedName>
</protein>
<dbReference type="SUPFAM" id="SSF48498">
    <property type="entry name" value="Tetracyclin repressor-like, C-terminal domain"/>
    <property type="match status" value="1"/>
</dbReference>
<dbReference type="AlphaFoldDB" id="A0A8G2HSY2"/>
<keyword evidence="2" id="KW-0804">Transcription</keyword>